<sequence>MAELKSPPSHPPTTVTVRRNPPRRARPTPSQAPIPISLLSTPSTSSKTVPSFPIDDILAIDVPKTELESENLKVFLRIRPQSIPQAPNKKGGVSKNVWPQSKQTVKSKIKKTIEVCLKENDEHSVTLCPPQSMQDQKRTKTEVYEGFSHVFSADSSQDDVFDKMVNPIVEDFIKGKSGMLAALGPSGSGKTHTIFGTARQPGMIPLALRRIFSATEEHGAQSSRTFYLSMFEICSERGRTERMIDLFNDGVDICLQQSTIKGLHESTICDVQQAEALIAQGMLKRATAMTNSNSQSSRSQCIINIRCETCGDVNASSNSALLTIVDLAGAEREKKTGNQGHRLLESNFINNTSMVFGLCLRSLLEHQKNRKKPMQKHFKNSLLTRYLRDYLEGKKRMALILTVKSGEEDYLDASFLLRQASPFMKIKFTNSEESTELIGNKRQYQPFLKADQQKKMKMSTIDSSAVDKFKSIMDRNFFGDSKTLITMKKVNEVDDTTFLAKSPETFKSKVGESTFVNDNINAATKNRLTQTMQGFAIAAWQVLKQYKGKLKVAEKEICCLKQSLTEEKARSEKLAMELAHIKSSFLCEKIVSTDKIETKKEVCRENGLDESAESDYQSVDTHEKSPVHIPFAIIFLIMAHVAGVSSVNLSESEVIVNNQNTDSTAMIILKPLYLTNWEGLYTFAENLEILESKNDSDQNVTDNLLLEDSANSVQPIVSISDDSSPLKMLDETTISTNVPEIAVKVLPSPKPPTADKPKRRLQPASSMLLKNLTGLDIGDEDEKPKGARGSKRNTGLDLTRKTQGSLSLLRLLKNNV</sequence>
<comment type="similarity">
    <text evidence="5">Belongs to the TRAFAC class myosin-kinesin ATPase superfamily. Kinesin family.</text>
</comment>
<dbReference type="SMART" id="SM00129">
    <property type="entry name" value="KISc"/>
    <property type="match status" value="1"/>
</dbReference>
<evidence type="ECO:0000259" key="7">
    <source>
        <dbReference type="PROSITE" id="PS50067"/>
    </source>
</evidence>
<dbReference type="GO" id="GO:0016887">
    <property type="term" value="F:ATP hydrolysis activity"/>
    <property type="evidence" value="ECO:0007669"/>
    <property type="project" value="TreeGrafter"/>
</dbReference>
<evidence type="ECO:0000256" key="1">
    <source>
        <dbReference type="ARBA" id="ARBA00022701"/>
    </source>
</evidence>
<dbReference type="GO" id="GO:0005524">
    <property type="term" value="F:ATP binding"/>
    <property type="evidence" value="ECO:0007669"/>
    <property type="project" value="UniProtKB-UniRule"/>
</dbReference>
<evidence type="ECO:0000256" key="5">
    <source>
        <dbReference type="PROSITE-ProRule" id="PRU00283"/>
    </source>
</evidence>
<dbReference type="Pfam" id="PF00225">
    <property type="entry name" value="Kinesin"/>
    <property type="match status" value="1"/>
</dbReference>
<reference evidence="8" key="1">
    <citation type="journal article" date="2016" name="Nat. Genet.">
        <title>A high-quality carrot genome assembly provides new insights into carotenoid accumulation and asterid genome evolution.</title>
        <authorList>
            <person name="Iorizzo M."/>
            <person name="Ellison S."/>
            <person name="Senalik D."/>
            <person name="Zeng P."/>
            <person name="Satapoomin P."/>
            <person name="Huang J."/>
            <person name="Bowman M."/>
            <person name="Iovene M."/>
            <person name="Sanseverino W."/>
            <person name="Cavagnaro P."/>
            <person name="Yildiz M."/>
            <person name="Macko-Podgorni A."/>
            <person name="Moranska E."/>
            <person name="Grzebelus E."/>
            <person name="Grzebelus D."/>
            <person name="Ashrafi H."/>
            <person name="Zheng Z."/>
            <person name="Cheng S."/>
            <person name="Spooner D."/>
            <person name="Van Deynze A."/>
            <person name="Simon P."/>
        </authorList>
    </citation>
    <scope>NUCLEOTIDE SEQUENCE</scope>
    <source>
        <tissue evidence="8">Leaf</tissue>
    </source>
</reference>
<evidence type="ECO:0000256" key="3">
    <source>
        <dbReference type="ARBA" id="ARBA00022840"/>
    </source>
</evidence>
<keyword evidence="3 5" id="KW-0067">ATP-binding</keyword>
<dbReference type="SUPFAM" id="SSF52540">
    <property type="entry name" value="P-loop containing nucleoside triphosphate hydrolases"/>
    <property type="match status" value="1"/>
</dbReference>
<dbReference type="GO" id="GO:0008017">
    <property type="term" value="F:microtubule binding"/>
    <property type="evidence" value="ECO:0007669"/>
    <property type="project" value="InterPro"/>
</dbReference>
<keyword evidence="9" id="KW-1185">Reference proteome</keyword>
<name>A0AAF1B4T4_DAUCS</name>
<dbReference type="GO" id="GO:0005634">
    <property type="term" value="C:nucleus"/>
    <property type="evidence" value="ECO:0007669"/>
    <property type="project" value="TreeGrafter"/>
</dbReference>
<evidence type="ECO:0000256" key="2">
    <source>
        <dbReference type="ARBA" id="ARBA00022741"/>
    </source>
</evidence>
<dbReference type="InterPro" id="IPR027417">
    <property type="entry name" value="P-loop_NTPase"/>
</dbReference>
<dbReference type="GO" id="GO:0005874">
    <property type="term" value="C:microtubule"/>
    <property type="evidence" value="ECO:0007669"/>
    <property type="project" value="UniProtKB-KW"/>
</dbReference>
<dbReference type="PRINTS" id="PR00380">
    <property type="entry name" value="KINESINHEAVY"/>
</dbReference>
<gene>
    <name evidence="8" type="ORF">DCAR_0522612</name>
</gene>
<feature type="compositionally biased region" description="Low complexity" evidence="6">
    <location>
        <begin position="27"/>
        <end position="46"/>
    </location>
</feature>
<feature type="binding site" evidence="5">
    <location>
        <begin position="184"/>
        <end position="191"/>
    </location>
    <ligand>
        <name>ATP</name>
        <dbReference type="ChEBI" id="CHEBI:30616"/>
    </ligand>
</feature>
<reference evidence="8" key="2">
    <citation type="submission" date="2022-03" db="EMBL/GenBank/DDBJ databases">
        <title>Draft title - Genomic analysis of global carrot germplasm unveils the trajectory of domestication and the origin of high carotenoid orange carrot.</title>
        <authorList>
            <person name="Iorizzo M."/>
            <person name="Ellison S."/>
            <person name="Senalik D."/>
            <person name="Macko-Podgorni A."/>
            <person name="Grzebelus D."/>
            <person name="Bostan H."/>
            <person name="Rolling W."/>
            <person name="Curaba J."/>
            <person name="Simon P."/>
        </authorList>
    </citation>
    <scope>NUCLEOTIDE SEQUENCE</scope>
    <source>
        <tissue evidence="8">Leaf</tissue>
    </source>
</reference>
<dbReference type="EMBL" id="CP093347">
    <property type="protein sequence ID" value="WOH03216.1"/>
    <property type="molecule type" value="Genomic_DNA"/>
</dbReference>
<keyword evidence="2 5" id="KW-0547">Nucleotide-binding</keyword>
<dbReference type="PROSITE" id="PS50067">
    <property type="entry name" value="KINESIN_MOTOR_2"/>
    <property type="match status" value="1"/>
</dbReference>
<evidence type="ECO:0000313" key="8">
    <source>
        <dbReference type="EMBL" id="WOH03216.1"/>
    </source>
</evidence>
<proteinExistence type="inferred from homology"/>
<accession>A0AAF1B4T4</accession>
<dbReference type="Proteomes" id="UP000077755">
    <property type="component" value="Chromosome 5"/>
</dbReference>
<dbReference type="GO" id="GO:0005871">
    <property type="term" value="C:kinesin complex"/>
    <property type="evidence" value="ECO:0007669"/>
    <property type="project" value="TreeGrafter"/>
</dbReference>
<keyword evidence="1" id="KW-0493">Microtubule</keyword>
<feature type="region of interest" description="Disordered" evidence="6">
    <location>
        <begin position="1"/>
        <end position="48"/>
    </location>
</feature>
<keyword evidence="4 5" id="KW-0505">Motor protein</keyword>
<evidence type="ECO:0000256" key="4">
    <source>
        <dbReference type="ARBA" id="ARBA00023175"/>
    </source>
</evidence>
<evidence type="ECO:0000313" key="9">
    <source>
        <dbReference type="Proteomes" id="UP000077755"/>
    </source>
</evidence>
<dbReference type="GO" id="GO:0003777">
    <property type="term" value="F:microtubule motor activity"/>
    <property type="evidence" value="ECO:0007669"/>
    <property type="project" value="InterPro"/>
</dbReference>
<dbReference type="InterPro" id="IPR001752">
    <property type="entry name" value="Kinesin_motor_dom"/>
</dbReference>
<feature type="region of interest" description="Disordered" evidence="6">
    <location>
        <begin position="745"/>
        <end position="799"/>
    </location>
</feature>
<evidence type="ECO:0000256" key="6">
    <source>
        <dbReference type="SAM" id="MobiDB-lite"/>
    </source>
</evidence>
<dbReference type="GO" id="GO:0007018">
    <property type="term" value="P:microtubule-based movement"/>
    <property type="evidence" value="ECO:0007669"/>
    <property type="project" value="InterPro"/>
</dbReference>
<protein>
    <recommendedName>
        <fullName evidence="7">Kinesin motor domain-containing protein</fullName>
    </recommendedName>
</protein>
<organism evidence="8 9">
    <name type="scientific">Daucus carota subsp. sativus</name>
    <name type="common">Carrot</name>
    <dbReference type="NCBI Taxonomy" id="79200"/>
    <lineage>
        <taxon>Eukaryota</taxon>
        <taxon>Viridiplantae</taxon>
        <taxon>Streptophyta</taxon>
        <taxon>Embryophyta</taxon>
        <taxon>Tracheophyta</taxon>
        <taxon>Spermatophyta</taxon>
        <taxon>Magnoliopsida</taxon>
        <taxon>eudicotyledons</taxon>
        <taxon>Gunneridae</taxon>
        <taxon>Pentapetalae</taxon>
        <taxon>asterids</taxon>
        <taxon>campanulids</taxon>
        <taxon>Apiales</taxon>
        <taxon>Apiaceae</taxon>
        <taxon>Apioideae</taxon>
        <taxon>Scandiceae</taxon>
        <taxon>Daucinae</taxon>
        <taxon>Daucus</taxon>
        <taxon>Daucus sect. Daucus</taxon>
    </lineage>
</organism>
<feature type="domain" description="Kinesin motor" evidence="7">
    <location>
        <begin position="71"/>
        <end position="426"/>
    </location>
</feature>
<dbReference type="InterPro" id="IPR027640">
    <property type="entry name" value="Kinesin-like_fam"/>
</dbReference>
<dbReference type="Gene3D" id="3.40.850.10">
    <property type="entry name" value="Kinesin motor domain"/>
    <property type="match status" value="1"/>
</dbReference>
<dbReference type="PANTHER" id="PTHR24115:SF1008">
    <property type="entry name" value="KINESIN-LIKE PROTEIN SUBITO"/>
    <property type="match status" value="1"/>
</dbReference>
<dbReference type="AlphaFoldDB" id="A0AAF1B4T4"/>
<dbReference type="InterPro" id="IPR036961">
    <property type="entry name" value="Kinesin_motor_dom_sf"/>
</dbReference>
<dbReference type="PANTHER" id="PTHR24115">
    <property type="entry name" value="KINESIN-RELATED"/>
    <property type="match status" value="1"/>
</dbReference>